<protein>
    <submittedName>
        <fullName evidence="2">ABC-2 type transport system permease protein</fullName>
    </submittedName>
</protein>
<feature type="transmembrane region" description="Helical" evidence="1">
    <location>
        <begin position="52"/>
        <end position="75"/>
    </location>
</feature>
<evidence type="ECO:0000256" key="1">
    <source>
        <dbReference type="SAM" id="Phobius"/>
    </source>
</evidence>
<keyword evidence="3" id="KW-1185">Reference proteome</keyword>
<dbReference type="InterPro" id="IPR010390">
    <property type="entry name" value="ABC-2_transporter-like"/>
</dbReference>
<organism evidence="2 3">
    <name type="scientific">Nocardiopsis metallicus</name>
    <dbReference type="NCBI Taxonomy" id="179819"/>
    <lineage>
        <taxon>Bacteria</taxon>
        <taxon>Bacillati</taxon>
        <taxon>Actinomycetota</taxon>
        <taxon>Actinomycetes</taxon>
        <taxon>Streptosporangiales</taxon>
        <taxon>Nocardiopsidaceae</taxon>
        <taxon>Nocardiopsis</taxon>
    </lineage>
</organism>
<dbReference type="PANTHER" id="PTHR36833">
    <property type="entry name" value="SLR0610 PROTEIN-RELATED"/>
    <property type="match status" value="1"/>
</dbReference>
<comment type="caution">
    <text evidence="2">The sequence shown here is derived from an EMBL/GenBank/DDBJ whole genome shotgun (WGS) entry which is preliminary data.</text>
</comment>
<keyword evidence="1" id="KW-0472">Membrane</keyword>
<dbReference type="EMBL" id="JACHDO010000001">
    <property type="protein sequence ID" value="MBB5493732.1"/>
    <property type="molecule type" value="Genomic_DNA"/>
</dbReference>
<keyword evidence="1" id="KW-0812">Transmembrane</keyword>
<dbReference type="Pfam" id="PF06182">
    <property type="entry name" value="ABC2_membrane_6"/>
    <property type="match status" value="1"/>
</dbReference>
<accession>A0A840WC46</accession>
<dbReference type="AlphaFoldDB" id="A0A840WC46"/>
<proteinExistence type="predicted"/>
<gene>
    <name evidence="2" type="ORF">HNR07_004869</name>
</gene>
<feature type="transmembrane region" description="Helical" evidence="1">
    <location>
        <begin position="260"/>
        <end position="279"/>
    </location>
</feature>
<reference evidence="2 3" key="1">
    <citation type="submission" date="2020-08" db="EMBL/GenBank/DDBJ databases">
        <title>Sequencing the genomes of 1000 actinobacteria strains.</title>
        <authorList>
            <person name="Klenk H.-P."/>
        </authorList>
    </citation>
    <scope>NUCLEOTIDE SEQUENCE [LARGE SCALE GENOMIC DNA]</scope>
    <source>
        <strain evidence="2 3">DSM 44598</strain>
    </source>
</reference>
<keyword evidence="1" id="KW-1133">Transmembrane helix</keyword>
<feature type="transmembrane region" description="Helical" evidence="1">
    <location>
        <begin position="87"/>
        <end position="107"/>
    </location>
</feature>
<evidence type="ECO:0000313" key="3">
    <source>
        <dbReference type="Proteomes" id="UP000579647"/>
    </source>
</evidence>
<dbReference type="RefSeq" id="WP_376769940.1">
    <property type="nucleotide sequence ID" value="NZ_BAAAKM010000062.1"/>
</dbReference>
<feature type="transmembrane region" description="Helical" evidence="1">
    <location>
        <begin position="226"/>
        <end position="248"/>
    </location>
</feature>
<dbReference type="PANTHER" id="PTHR36833:SF1">
    <property type="entry name" value="INTEGRAL MEMBRANE TRANSPORT PROTEIN"/>
    <property type="match status" value="1"/>
</dbReference>
<evidence type="ECO:0000313" key="2">
    <source>
        <dbReference type="EMBL" id="MBB5493732.1"/>
    </source>
</evidence>
<feature type="transmembrane region" description="Helical" evidence="1">
    <location>
        <begin position="22"/>
        <end position="40"/>
    </location>
</feature>
<feature type="transmembrane region" description="Helical" evidence="1">
    <location>
        <begin position="170"/>
        <end position="197"/>
    </location>
</feature>
<dbReference type="Proteomes" id="UP000579647">
    <property type="component" value="Unassembled WGS sequence"/>
</dbReference>
<sequence length="291" mass="31363">MADTLSAPHPGTPRAPRFRKPIGGVGRTLGTYVLLAWTWCRAIAQYPMALTLFTTGVVLASLAEMGAVVVVFGHAGTLAGFSVYEGLLIYALAAFAFGGAQFLMGAVDRLGEQIRTGSFDTMLVRPVSPLIQLATDQFSPRRLGRVVPALIVLVYALVKCDIDWTPGRALMLVVLLVSGVVICSSVWLLAGCLQFFVADAREAANSVTYGGQAFTEYPIAVYGRDLVRVVTFVVPLAFVSWQPALYLLDRPDPVGLPEPLRYLGPLVAVALALFAALVWRFGLRHYRSTGS</sequence>
<name>A0A840WC46_9ACTN</name>